<organism evidence="11 12">
    <name type="scientific">Pseudolycoriella hygida</name>
    <dbReference type="NCBI Taxonomy" id="35572"/>
    <lineage>
        <taxon>Eukaryota</taxon>
        <taxon>Metazoa</taxon>
        <taxon>Ecdysozoa</taxon>
        <taxon>Arthropoda</taxon>
        <taxon>Hexapoda</taxon>
        <taxon>Insecta</taxon>
        <taxon>Pterygota</taxon>
        <taxon>Neoptera</taxon>
        <taxon>Endopterygota</taxon>
        <taxon>Diptera</taxon>
        <taxon>Nematocera</taxon>
        <taxon>Sciaroidea</taxon>
        <taxon>Sciaridae</taxon>
        <taxon>Pseudolycoriella</taxon>
    </lineage>
</organism>
<dbReference type="GO" id="GO:0001222">
    <property type="term" value="F:transcription corepressor binding"/>
    <property type="evidence" value="ECO:0007669"/>
    <property type="project" value="TreeGrafter"/>
</dbReference>
<evidence type="ECO:0000313" key="11">
    <source>
        <dbReference type="EMBL" id="KAJ6636039.1"/>
    </source>
</evidence>
<protein>
    <recommendedName>
        <fullName evidence="8">Period circadian protein</fullName>
    </recommendedName>
</protein>
<sequence>MEAESTNNTKISDSAYSNSCSNSQSQLSGSSKSRHYGSNSSGSSGYGGNGGKTFIQANNSDAQQHSGQHASSKGRKKKRSKRQNSQQTLPEPTDESSNGNAKGESEVIVTYTDSENQRMTRDHSVDGLNNTYDNFPNSLSVPSPLAADQTALGHTDGSLDSMQSIRDQDKLEKHAASVNNGFSCIISMHDGVVLYTTSTITDALGFPRDMWLGRSFIDFVHPKDRTTFASQITSGVAVPFSESRNAYSKDTRNSLFVLLRKYRGLKSSGFFVKEKSLSYVPFKLVLSFREAPGDPRSDMSTALTPKGTSMLLVLNAQPVLGVYNTPDEMLHHRSPKFSTRHTSTGILTHVDGTSVPAFGYLPQDVIGRSIMDFYHPEDLSLLKMVYETVMRKGETAGASFRSQPYRFLIRNGCYVTLETEWTSFVNPWSRKLEFVIGHHRVLKGPKCCDIFISADHSTKFSEETIARSKVLKEEILKLMTETVSRPIDVVKEQVSKRCVALASFIENLMDEVNRSDLHLDLLQELELTPSERDSVILGDVSPSPHHDYYDSKSSSETPPSYNQLNYNENLQRFFNSRPTTTGSDNEMKMEPNDNEVGEPMTGLSPLQRCDGSGDSYSGGNCSSGSNNLMEVITNASNTETGASSDSFKPPTLTEALLIRHNDDMEKSMIKKHKDSRNTNRKRSGPAAWESEANKHSKHQRLPDVHRSKMAKPFFNKEFTKDSQSETDSLPLNQPSNENIDLWKPFSLQLAAVSTTNQPPINTFAQSRGLYPAVYFMQTDTGGGSRENSRLGDTSYYMTGLMYTNHPICNQSLLYSQAYQQPQFQPLTSSAVGLPEQLVTNTTSSNTVKTGTNASASEDSEGSSFSSFCSSFVKTTISDNSSFESEKNMEDIVTDDSMNEQRRTMFGKRSSQILTMSYSNEVKFLYQVDDADDAQLLNDDMRFLTGVEQSDMVNAQLSQLYEELDQQGLTKLSLSDDERIDFFGEGNDGMPFSTMTMIYEENATFPLPVK</sequence>
<dbReference type="GO" id="GO:0000122">
    <property type="term" value="P:negative regulation of transcription by RNA polymerase II"/>
    <property type="evidence" value="ECO:0007669"/>
    <property type="project" value="TreeGrafter"/>
</dbReference>
<feature type="compositionally biased region" description="Basic residues" evidence="9">
    <location>
        <begin position="669"/>
        <end position="683"/>
    </location>
</feature>
<dbReference type="Pfam" id="PF00989">
    <property type="entry name" value="PAS"/>
    <property type="match status" value="1"/>
</dbReference>
<dbReference type="InterPro" id="IPR000014">
    <property type="entry name" value="PAS"/>
</dbReference>
<feature type="region of interest" description="Disordered" evidence="9">
    <location>
        <begin position="1"/>
        <end position="103"/>
    </location>
</feature>
<dbReference type="CDD" id="cd00130">
    <property type="entry name" value="PAS"/>
    <property type="match status" value="2"/>
</dbReference>
<dbReference type="GO" id="GO:0032922">
    <property type="term" value="P:circadian regulation of gene expression"/>
    <property type="evidence" value="ECO:0007669"/>
    <property type="project" value="TreeGrafter"/>
</dbReference>
<dbReference type="GO" id="GO:0005634">
    <property type="term" value="C:nucleus"/>
    <property type="evidence" value="ECO:0007669"/>
    <property type="project" value="UniProtKB-SubCell"/>
</dbReference>
<evidence type="ECO:0000256" key="7">
    <source>
        <dbReference type="ARBA" id="ARBA00023242"/>
    </source>
</evidence>
<dbReference type="PROSITE" id="PS50112">
    <property type="entry name" value="PAS"/>
    <property type="match status" value="2"/>
</dbReference>
<dbReference type="InterPro" id="IPR013767">
    <property type="entry name" value="PAS_fold"/>
</dbReference>
<comment type="caution">
    <text evidence="11">The sequence shown here is derived from an EMBL/GenBank/DDBJ whole genome shotgun (WGS) entry which is preliminary data.</text>
</comment>
<dbReference type="InterPro" id="IPR050760">
    <property type="entry name" value="Period_circadian_regulator"/>
</dbReference>
<dbReference type="PANTHER" id="PTHR11269:SF16">
    <property type="entry name" value="PERIOD CIRCADIAN PROTEIN"/>
    <property type="match status" value="1"/>
</dbReference>
<dbReference type="GO" id="GO:0048471">
    <property type="term" value="C:perinuclear region of cytoplasm"/>
    <property type="evidence" value="ECO:0007669"/>
    <property type="project" value="UniProtKB-SubCell"/>
</dbReference>
<feature type="compositionally biased region" description="Polar residues" evidence="9">
    <location>
        <begin position="551"/>
        <end position="561"/>
    </location>
</feature>
<name>A0A9Q0MQZ9_9DIPT</name>
<keyword evidence="12" id="KW-1185">Reference proteome</keyword>
<dbReference type="SUPFAM" id="SSF55785">
    <property type="entry name" value="PYP-like sensor domain (PAS domain)"/>
    <property type="match status" value="2"/>
</dbReference>
<reference evidence="11" key="1">
    <citation type="submission" date="2022-07" db="EMBL/GenBank/DDBJ databases">
        <authorList>
            <person name="Trinca V."/>
            <person name="Uliana J.V.C."/>
            <person name="Torres T.T."/>
            <person name="Ward R.J."/>
            <person name="Monesi N."/>
        </authorList>
    </citation>
    <scope>NUCLEOTIDE SEQUENCE</scope>
    <source>
        <strain evidence="11">HSMRA1968</strain>
        <tissue evidence="11">Whole embryos</tissue>
    </source>
</reference>
<feature type="region of interest" description="Disordered" evidence="9">
    <location>
        <begin position="842"/>
        <end position="863"/>
    </location>
</feature>
<accession>A0A9Q0MQZ9</accession>
<feature type="compositionally biased region" description="Polar residues" evidence="9">
    <location>
        <begin position="55"/>
        <end position="70"/>
    </location>
</feature>
<evidence type="ECO:0000256" key="1">
    <source>
        <dbReference type="ARBA" id="ARBA00004123"/>
    </source>
</evidence>
<keyword evidence="3" id="KW-0963">Cytoplasm</keyword>
<feature type="domain" description="PAS" evidence="10">
    <location>
        <begin position="190"/>
        <end position="232"/>
    </location>
</feature>
<evidence type="ECO:0000256" key="3">
    <source>
        <dbReference type="ARBA" id="ARBA00022490"/>
    </source>
</evidence>
<evidence type="ECO:0000256" key="4">
    <source>
        <dbReference type="ARBA" id="ARBA00022553"/>
    </source>
</evidence>
<keyword evidence="7" id="KW-0539">Nucleus</keyword>
<feature type="compositionally biased region" description="Basic residues" evidence="9">
    <location>
        <begin position="72"/>
        <end position="82"/>
    </location>
</feature>
<feature type="region of interest" description="Disordered" evidence="9">
    <location>
        <begin position="663"/>
        <end position="707"/>
    </location>
</feature>
<dbReference type="OrthoDB" id="7788983at2759"/>
<dbReference type="PANTHER" id="PTHR11269">
    <property type="entry name" value="PERIOD CIRCADIAN PROTEIN"/>
    <property type="match status" value="1"/>
</dbReference>
<dbReference type="InterPro" id="IPR035965">
    <property type="entry name" value="PAS-like_dom_sf"/>
</dbReference>
<dbReference type="GO" id="GO:0000976">
    <property type="term" value="F:transcription cis-regulatory region binding"/>
    <property type="evidence" value="ECO:0007669"/>
    <property type="project" value="TreeGrafter"/>
</dbReference>
<feature type="compositionally biased region" description="Polar residues" evidence="9">
    <location>
        <begin position="83"/>
        <end position="100"/>
    </location>
</feature>
<keyword evidence="6" id="KW-0090">Biological rhythms</keyword>
<dbReference type="Gene3D" id="1.20.5.770">
    <property type="entry name" value="Single helix bin"/>
    <property type="match status" value="1"/>
</dbReference>
<feature type="region of interest" description="Disordered" evidence="9">
    <location>
        <begin position="533"/>
        <end position="561"/>
    </location>
</feature>
<evidence type="ECO:0000259" key="10">
    <source>
        <dbReference type="PROSITE" id="PS50112"/>
    </source>
</evidence>
<dbReference type="GO" id="GO:0043153">
    <property type="term" value="P:entrainment of circadian clock by photoperiod"/>
    <property type="evidence" value="ECO:0007669"/>
    <property type="project" value="TreeGrafter"/>
</dbReference>
<dbReference type="SMART" id="SM00091">
    <property type="entry name" value="PAS"/>
    <property type="match status" value="2"/>
</dbReference>
<dbReference type="EMBL" id="WJQU01000004">
    <property type="protein sequence ID" value="KAJ6636039.1"/>
    <property type="molecule type" value="Genomic_DNA"/>
</dbReference>
<feature type="domain" description="PAS" evidence="10">
    <location>
        <begin position="345"/>
        <end position="393"/>
    </location>
</feature>
<proteinExistence type="predicted"/>
<dbReference type="FunFam" id="3.30.450.20:FF:000066">
    <property type="entry name" value="Period circadian protein"/>
    <property type="match status" value="1"/>
</dbReference>
<comment type="subcellular location">
    <subcellularLocation>
        <location evidence="2">Cytoplasm</location>
        <location evidence="2">Perinuclear region</location>
    </subcellularLocation>
    <subcellularLocation>
        <location evidence="1">Nucleus</location>
    </subcellularLocation>
</comment>
<dbReference type="AlphaFoldDB" id="A0A9Q0MQZ9"/>
<keyword evidence="5" id="KW-0677">Repeat</keyword>
<evidence type="ECO:0000256" key="6">
    <source>
        <dbReference type="ARBA" id="ARBA00023108"/>
    </source>
</evidence>
<keyword evidence="4" id="KW-0597">Phosphoprotein</keyword>
<dbReference type="Gene3D" id="3.30.450.20">
    <property type="entry name" value="PAS domain"/>
    <property type="match status" value="2"/>
</dbReference>
<evidence type="ECO:0000256" key="9">
    <source>
        <dbReference type="SAM" id="MobiDB-lite"/>
    </source>
</evidence>
<feature type="compositionally biased region" description="Low complexity" evidence="9">
    <location>
        <begin position="12"/>
        <end position="43"/>
    </location>
</feature>
<dbReference type="FunFam" id="3.30.450.20:FF:000072">
    <property type="entry name" value="Period circadian protein"/>
    <property type="match status" value="1"/>
</dbReference>
<evidence type="ECO:0000256" key="8">
    <source>
        <dbReference type="ARBA" id="ARBA00040849"/>
    </source>
</evidence>
<evidence type="ECO:0000313" key="12">
    <source>
        <dbReference type="Proteomes" id="UP001151699"/>
    </source>
</evidence>
<gene>
    <name evidence="11" type="primary">per</name>
    <name evidence="11" type="ORF">Bhyg_14626</name>
</gene>
<feature type="compositionally biased region" description="Polar residues" evidence="9">
    <location>
        <begin position="1"/>
        <end position="11"/>
    </location>
</feature>
<dbReference type="Proteomes" id="UP001151699">
    <property type="component" value="Chromosome C"/>
</dbReference>
<dbReference type="Pfam" id="PF14598">
    <property type="entry name" value="PAS_11"/>
    <property type="match status" value="1"/>
</dbReference>
<evidence type="ECO:0000256" key="5">
    <source>
        <dbReference type="ARBA" id="ARBA00022737"/>
    </source>
</evidence>
<evidence type="ECO:0000256" key="2">
    <source>
        <dbReference type="ARBA" id="ARBA00004556"/>
    </source>
</evidence>